<accession>A0A1V8TTH3</accession>
<evidence type="ECO:0000313" key="3">
    <source>
        <dbReference type="Proteomes" id="UP000192596"/>
    </source>
</evidence>
<dbReference type="InParanoid" id="A0A1V8TTH3"/>
<organism evidence="2 3">
    <name type="scientific">Cryoendolithus antarcticus</name>
    <dbReference type="NCBI Taxonomy" id="1507870"/>
    <lineage>
        <taxon>Eukaryota</taxon>
        <taxon>Fungi</taxon>
        <taxon>Dikarya</taxon>
        <taxon>Ascomycota</taxon>
        <taxon>Pezizomycotina</taxon>
        <taxon>Dothideomycetes</taxon>
        <taxon>Dothideomycetidae</taxon>
        <taxon>Cladosporiales</taxon>
        <taxon>Cladosporiaceae</taxon>
        <taxon>Cryoendolithus</taxon>
    </lineage>
</organism>
<dbReference type="OrthoDB" id="3946788at2759"/>
<feature type="compositionally biased region" description="Polar residues" evidence="1">
    <location>
        <begin position="336"/>
        <end position="360"/>
    </location>
</feature>
<feature type="region of interest" description="Disordered" evidence="1">
    <location>
        <begin position="757"/>
        <end position="778"/>
    </location>
</feature>
<comment type="caution">
    <text evidence="2">The sequence shown here is derived from an EMBL/GenBank/DDBJ whole genome shotgun (WGS) entry which is preliminary data.</text>
</comment>
<dbReference type="STRING" id="1507870.A0A1V8TTH3"/>
<dbReference type="AlphaFoldDB" id="A0A1V8TTH3"/>
<evidence type="ECO:0000256" key="1">
    <source>
        <dbReference type="SAM" id="MobiDB-lite"/>
    </source>
</evidence>
<name>A0A1V8TTH3_9PEZI</name>
<reference evidence="3" key="1">
    <citation type="submission" date="2017-03" db="EMBL/GenBank/DDBJ databases">
        <title>Genomes of endolithic fungi from Antarctica.</title>
        <authorList>
            <person name="Coleine C."/>
            <person name="Masonjones S."/>
            <person name="Stajich J.E."/>
        </authorList>
    </citation>
    <scope>NUCLEOTIDE SEQUENCE [LARGE SCALE GENOMIC DNA]</scope>
    <source>
        <strain evidence="3">CCFEE 5527</strain>
    </source>
</reference>
<feature type="compositionally biased region" description="Polar residues" evidence="1">
    <location>
        <begin position="401"/>
        <end position="412"/>
    </location>
</feature>
<protein>
    <submittedName>
        <fullName evidence="2">Uncharacterized protein</fullName>
    </submittedName>
</protein>
<feature type="region of interest" description="Disordered" evidence="1">
    <location>
        <begin position="285"/>
        <end position="432"/>
    </location>
</feature>
<feature type="compositionally biased region" description="Low complexity" evidence="1">
    <location>
        <begin position="317"/>
        <end position="335"/>
    </location>
</feature>
<evidence type="ECO:0000313" key="2">
    <source>
        <dbReference type="EMBL" id="OQO14634.1"/>
    </source>
</evidence>
<dbReference type="Proteomes" id="UP000192596">
    <property type="component" value="Unassembled WGS sequence"/>
</dbReference>
<sequence>MWQTYLGSLGLPTTIVNATEPLITPVPTNRPRCSVGPVSKSCGTVAPASCIISANKVDLFYWPAVTAAPNATGQSSNGSAIVTAVYGTHTFTSPSVYLLFDKIQAISTSDLDFTCTFSASLGGTTPSYAGGGGTSSYVGPAVSALVSLDPSSLSSLVRDLGPGVNTASVVSEIAHGGPSYSYWLNAVAGTYSLYDQPFATSVLAQKVDFANFDVPRASAYYMNINVPPGCNRQGAHPECSTIFDAAYKAQLLVPDQIRTLRPEWVTCSDPLFGALDPPIALSAAGTVEGPGAGPGKTSAAEVTSVPTPTALPEQGPTTSAVPGSGVGTTGPVATPLPQTTNPATPIQPIQSDGSENTSPAGTGAGSQPGPSTGQPIEPAETYTSPAAGEKTSAANQPAPGTLQSGSGQTSALQPAEGANGETTQPVGSGAAGNAAAVPVSTANIVIGSVTLAIPVASAAISDADPAATAPAPSITLAGTTVLFSAAPNGVIVLGGTTVSAGGAPVVVGTQTIQVISGGFVADGTTISIASVTSPLVTAPANDPPSITLGSATLGAQAGLSGIVVVGGTTLSAGGAPVVIAGQTINIVPSGIVADGRTISLGAAGTPSTAATTAGSVTAVTLNSAAFTISSASDPSAAVVNGVTLSAGGLATRIEGQLVSAISGGVVIDGQTVSLAAQATSGAAAIFTANDGQAVTASQGSTAGVVIVGGSTLTAGGAAVTISGQVISAASSGIIVDGSTPTLEATASSVTLAAGLPTPTSSGSATGGSPGPPADTSSGTRVLRPVWLGCIFAVIVALVCT</sequence>
<proteinExistence type="predicted"/>
<gene>
    <name evidence="2" type="ORF">B0A48_00015</name>
</gene>
<keyword evidence="3" id="KW-1185">Reference proteome</keyword>
<dbReference type="EMBL" id="NAJO01000001">
    <property type="protein sequence ID" value="OQO14634.1"/>
    <property type="molecule type" value="Genomic_DNA"/>
</dbReference>